<gene>
    <name evidence="1" type="ORF">BIY20_20040</name>
</gene>
<evidence type="ECO:0000313" key="1">
    <source>
        <dbReference type="EMBL" id="OLQ96110.1"/>
    </source>
</evidence>
<reference evidence="1 2" key="1">
    <citation type="submission" date="2016-09" db="EMBL/GenBank/DDBJ databases">
        <title>Genomic Taxonomy of the Vibrionaceae.</title>
        <authorList>
            <person name="Gonzalez-Castillo A."/>
            <person name="Gomez-Gil B."/>
            <person name="Enciso-Ibarra K."/>
        </authorList>
    </citation>
    <scope>NUCLEOTIDE SEQUENCE [LARGE SCALE GENOMIC DNA]</scope>
    <source>
        <strain evidence="1 2">CAIM 1902</strain>
    </source>
</reference>
<evidence type="ECO:0008006" key="3">
    <source>
        <dbReference type="Google" id="ProtNLM"/>
    </source>
</evidence>
<protein>
    <recommendedName>
        <fullName evidence="3">Peptidase M15A C-terminal domain-containing protein</fullName>
    </recommendedName>
</protein>
<dbReference type="EMBL" id="MJMH01000037">
    <property type="protein sequence ID" value="OLQ96110.1"/>
    <property type="molecule type" value="Genomic_DNA"/>
</dbReference>
<organism evidence="1 2">
    <name type="scientific">Vibrio panuliri</name>
    <dbReference type="NCBI Taxonomy" id="1381081"/>
    <lineage>
        <taxon>Bacteria</taxon>
        <taxon>Pseudomonadati</taxon>
        <taxon>Pseudomonadota</taxon>
        <taxon>Gammaproteobacteria</taxon>
        <taxon>Vibrionales</taxon>
        <taxon>Vibrionaceae</taxon>
        <taxon>Vibrio</taxon>
    </lineage>
</organism>
<dbReference type="RefSeq" id="WP_075713415.1">
    <property type="nucleotide sequence ID" value="NZ_MJMH01000037.1"/>
</dbReference>
<comment type="caution">
    <text evidence="1">The sequence shown here is derived from an EMBL/GenBank/DDBJ whole genome shotgun (WGS) entry which is preliminary data.</text>
</comment>
<evidence type="ECO:0000313" key="2">
    <source>
        <dbReference type="Proteomes" id="UP000186039"/>
    </source>
</evidence>
<sequence length="153" mass="17323">NNSSKAMLSQLIQEILLPLESKLGEVTITYGFTSHPLLRYILQNSPGDMAPEIDQHAAMELNSRGNRICKRDGASCDFYIRGYENKMDKVAKFICTNLQFDRLYFYGKDKPIHISVGPESTRFALIRKRRSDGVRVNSKSAKGSATRTLFDDL</sequence>
<dbReference type="InterPro" id="IPR009045">
    <property type="entry name" value="Zn_M74/Hedgehog-like"/>
</dbReference>
<keyword evidence="2" id="KW-1185">Reference proteome</keyword>
<dbReference type="SUPFAM" id="SSF55166">
    <property type="entry name" value="Hedgehog/DD-peptidase"/>
    <property type="match status" value="1"/>
</dbReference>
<feature type="non-terminal residue" evidence="1">
    <location>
        <position position="1"/>
    </location>
</feature>
<name>A0ABX3FPD1_9VIBR</name>
<proteinExistence type="predicted"/>
<accession>A0ABX3FPD1</accession>
<dbReference type="Proteomes" id="UP000186039">
    <property type="component" value="Unassembled WGS sequence"/>
</dbReference>